<dbReference type="GO" id="GO:0005739">
    <property type="term" value="C:mitochondrion"/>
    <property type="evidence" value="ECO:0007669"/>
    <property type="project" value="TreeGrafter"/>
</dbReference>
<dbReference type="InterPro" id="IPR000089">
    <property type="entry name" value="Biotin_lipoyl"/>
</dbReference>
<dbReference type="GO" id="GO:0016746">
    <property type="term" value="F:acyltransferase activity"/>
    <property type="evidence" value="ECO:0007669"/>
    <property type="project" value="UniProtKB-KW"/>
</dbReference>
<dbReference type="PANTHER" id="PTHR23151:SF90">
    <property type="entry name" value="DIHYDROLIPOYLLYSINE-RESIDUE ACETYLTRANSFERASE COMPONENT OF PYRUVATE DEHYDROGENASE COMPLEX, MITOCHONDRIAL-RELATED"/>
    <property type="match status" value="1"/>
</dbReference>
<dbReference type="Gene3D" id="3.30.559.10">
    <property type="entry name" value="Chloramphenicol acetyltransferase-like domain"/>
    <property type="match status" value="1"/>
</dbReference>
<evidence type="ECO:0000256" key="3">
    <source>
        <dbReference type="ARBA" id="ARBA00022946"/>
    </source>
</evidence>
<name>A0A1B6DX95_9HEMI</name>
<dbReference type="SUPFAM" id="SSF51230">
    <property type="entry name" value="Single hybrid motif"/>
    <property type="match status" value="3"/>
</dbReference>
<dbReference type="PROSITE" id="PS00189">
    <property type="entry name" value="LIPOYL"/>
    <property type="match status" value="3"/>
</dbReference>
<organism evidence="8">
    <name type="scientific">Clastoptera arizonana</name>
    <name type="common">Arizona spittle bug</name>
    <dbReference type="NCBI Taxonomy" id="38151"/>
    <lineage>
        <taxon>Eukaryota</taxon>
        <taxon>Metazoa</taxon>
        <taxon>Ecdysozoa</taxon>
        <taxon>Arthropoda</taxon>
        <taxon>Hexapoda</taxon>
        <taxon>Insecta</taxon>
        <taxon>Pterygota</taxon>
        <taxon>Neoptera</taxon>
        <taxon>Paraneoptera</taxon>
        <taxon>Hemiptera</taxon>
        <taxon>Auchenorrhyncha</taxon>
        <taxon>Cercopoidea</taxon>
        <taxon>Clastopteridae</taxon>
        <taxon>Clastoptera</taxon>
    </lineage>
</organism>
<feature type="domain" description="Lipoyl-binding" evidence="6">
    <location>
        <begin position="274"/>
        <end position="350"/>
    </location>
</feature>
<evidence type="ECO:0000313" key="8">
    <source>
        <dbReference type="EMBL" id="JAS30280.1"/>
    </source>
</evidence>
<feature type="region of interest" description="Disordered" evidence="5">
    <location>
        <begin position="446"/>
        <end position="479"/>
    </location>
</feature>
<dbReference type="CDD" id="cd06849">
    <property type="entry name" value="lipoyl_domain"/>
    <property type="match status" value="3"/>
</dbReference>
<comment type="cofactor">
    <cofactor evidence="4">
        <name>(R)-lipoate</name>
        <dbReference type="ChEBI" id="CHEBI:83088"/>
    </cofactor>
</comment>
<dbReference type="InterPro" id="IPR011053">
    <property type="entry name" value="Single_hybrid_motif"/>
</dbReference>
<evidence type="ECO:0000259" key="6">
    <source>
        <dbReference type="PROSITE" id="PS50968"/>
    </source>
</evidence>
<evidence type="ECO:0000256" key="1">
    <source>
        <dbReference type="ARBA" id="ARBA00007317"/>
    </source>
</evidence>
<dbReference type="Pfam" id="PF00198">
    <property type="entry name" value="2-oxoacid_dh"/>
    <property type="match status" value="1"/>
</dbReference>
<feature type="domain" description="Lipoyl-binding" evidence="6">
    <location>
        <begin position="50"/>
        <end position="125"/>
    </location>
</feature>
<dbReference type="InterPro" id="IPR003016">
    <property type="entry name" value="2-oxoA_DH_lipoyl-BS"/>
</dbReference>
<sequence>ENNMAGVVRSRFGYLSQKYINSFSLRTFKSNYNLKQRLWLHTSSYLNVAGQIVKMPSLSPTMTEGKIIKWLKQEGDTFAPGDVLCEIQTDKAVMSFETEEEGILAKIMIAQDTEVKVGTVIALYVAEGEDWKSVDMPGGAAQTSQPEPPSGQPAFSGGSVPGQEVKMPSLSPTMTEGTIVNWLKKEGDPIAPGDVLCEIQTDKAVMSFETEEEGILAKILVPTGTKDVKVGTLIALTVAEGDDWKDVAVPGAAPSQSAPNAAATPTFTGGSVPGQELKMPSLSPTMTEGTIVSWVKKEGEAIAPGDVLCEIQTDKAVMSFETEEEGILAKILVPAGTKDVKVGSLIGLIVGEGEDWKDVAIPSVGAPAAPAPVAAAKPSPTLTAPSAPAHAPYSSEIDKYGLAVKRLLEEYQISASQITATGRNKKLLKGDVLKYIADNNLTAKAPKPVPPPVVKGKAAGAPSKTTEKSIPPPKPRTGFTDIELSTMRKTIAKRLTESKTQIPHAYSQVEAEIDELMKLRKQLVAVGIKVSLNDFVIKAVAAALKQCPFMNTLYIKDQIVPSQTIDISIAVATDSGLITPIVKSADQKSVDQISEEVKQLAGKARQGKLQLHEFQGGSFTISNLGMFGISEFSAIINPPQCGILAVGGGRPTITSDGKTVTLMTSTLSYDARGLEEADAAEFLRVLKEYLQHPASLMLPSQSRPKIAQRAAV</sequence>
<proteinExistence type="inferred from homology"/>
<gene>
    <name evidence="8" type="ORF">g.36950</name>
</gene>
<dbReference type="InterPro" id="IPR036625">
    <property type="entry name" value="E3-bd_dom_sf"/>
</dbReference>
<evidence type="ECO:0000259" key="7">
    <source>
        <dbReference type="PROSITE" id="PS51826"/>
    </source>
</evidence>
<dbReference type="GO" id="GO:0045254">
    <property type="term" value="C:pyruvate dehydrogenase complex"/>
    <property type="evidence" value="ECO:0007669"/>
    <property type="project" value="InterPro"/>
</dbReference>
<dbReference type="EMBL" id="GEDC01007018">
    <property type="protein sequence ID" value="JAS30280.1"/>
    <property type="molecule type" value="Transcribed_RNA"/>
</dbReference>
<dbReference type="PANTHER" id="PTHR23151">
    <property type="entry name" value="DIHYDROLIPOAMIDE ACETYL/SUCCINYL-TRANSFERASE-RELATED"/>
    <property type="match status" value="1"/>
</dbReference>
<dbReference type="SUPFAM" id="SSF47005">
    <property type="entry name" value="Peripheral subunit-binding domain of 2-oxo acid dehydrogenase complex"/>
    <property type="match status" value="1"/>
</dbReference>
<dbReference type="Gene3D" id="2.40.50.100">
    <property type="match status" value="3"/>
</dbReference>
<keyword evidence="4" id="KW-0012">Acyltransferase</keyword>
<evidence type="ECO:0000256" key="5">
    <source>
        <dbReference type="SAM" id="MobiDB-lite"/>
    </source>
</evidence>
<feature type="domain" description="Peripheral subunit-binding (PSBD)" evidence="7">
    <location>
        <begin position="399"/>
        <end position="436"/>
    </location>
</feature>
<evidence type="ECO:0000256" key="2">
    <source>
        <dbReference type="ARBA" id="ARBA00022823"/>
    </source>
</evidence>
<dbReference type="PROSITE" id="PS51826">
    <property type="entry name" value="PSBD"/>
    <property type="match status" value="1"/>
</dbReference>
<keyword evidence="2 4" id="KW-0450">Lipoyl</keyword>
<dbReference type="FunFam" id="2.40.50.100:FF:000010">
    <property type="entry name" value="Acetyltransferase component of pyruvate dehydrogenase complex"/>
    <property type="match status" value="3"/>
</dbReference>
<keyword evidence="3" id="KW-0809">Transit peptide</keyword>
<dbReference type="SUPFAM" id="SSF52777">
    <property type="entry name" value="CoA-dependent acyltransferases"/>
    <property type="match status" value="1"/>
</dbReference>
<comment type="similarity">
    <text evidence="1 4">Belongs to the 2-oxoacid dehydrogenase family.</text>
</comment>
<accession>A0A1B6DX95</accession>
<dbReference type="InterPro" id="IPR001078">
    <property type="entry name" value="2-oxoacid_DH_actylTfrase"/>
</dbReference>
<feature type="region of interest" description="Disordered" evidence="5">
    <location>
        <begin position="135"/>
        <end position="171"/>
    </location>
</feature>
<feature type="domain" description="Lipoyl-binding" evidence="6">
    <location>
        <begin position="162"/>
        <end position="238"/>
    </location>
</feature>
<dbReference type="Pfam" id="PF00364">
    <property type="entry name" value="Biotin_lipoyl"/>
    <property type="match status" value="3"/>
</dbReference>
<feature type="non-terminal residue" evidence="8">
    <location>
        <position position="1"/>
    </location>
</feature>
<keyword evidence="4" id="KW-0808">Transferase</keyword>
<dbReference type="InterPro" id="IPR045257">
    <property type="entry name" value="E2/Pdx1"/>
</dbReference>
<dbReference type="EC" id="2.3.1.-" evidence="4"/>
<dbReference type="AlphaFoldDB" id="A0A1B6DX95"/>
<dbReference type="GO" id="GO:0006086">
    <property type="term" value="P:pyruvate decarboxylation to acetyl-CoA"/>
    <property type="evidence" value="ECO:0007669"/>
    <property type="project" value="InterPro"/>
</dbReference>
<evidence type="ECO:0000256" key="4">
    <source>
        <dbReference type="RuleBase" id="RU003423"/>
    </source>
</evidence>
<protein>
    <recommendedName>
        <fullName evidence="4">Dihydrolipoamide acetyltransferase component of pyruvate dehydrogenase complex</fullName>
        <ecNumber evidence="4">2.3.1.-</ecNumber>
    </recommendedName>
</protein>
<dbReference type="InterPro" id="IPR023213">
    <property type="entry name" value="CAT-like_dom_sf"/>
</dbReference>
<dbReference type="Gene3D" id="4.10.320.10">
    <property type="entry name" value="E3-binding domain"/>
    <property type="match status" value="1"/>
</dbReference>
<dbReference type="InterPro" id="IPR004167">
    <property type="entry name" value="PSBD"/>
</dbReference>
<dbReference type="PROSITE" id="PS50968">
    <property type="entry name" value="BIOTINYL_LIPOYL"/>
    <property type="match status" value="3"/>
</dbReference>
<reference evidence="8" key="1">
    <citation type="submission" date="2015-12" db="EMBL/GenBank/DDBJ databases">
        <title>De novo transcriptome assembly of four potential Pierce s Disease insect vectors from Arizona vineyards.</title>
        <authorList>
            <person name="Tassone E.E."/>
        </authorList>
    </citation>
    <scope>NUCLEOTIDE SEQUENCE</scope>
</reference>